<comment type="caution">
    <text evidence="17">The sequence shown here is derived from an EMBL/GenBank/DDBJ whole genome shotgun (WGS) entry which is preliminary data.</text>
</comment>
<dbReference type="Proteomes" id="UP001178507">
    <property type="component" value="Unassembled WGS sequence"/>
</dbReference>
<evidence type="ECO:0000256" key="9">
    <source>
        <dbReference type="ARBA" id="ARBA00022963"/>
    </source>
</evidence>
<protein>
    <recommendedName>
        <fullName evidence="14">sn-1-specific diacylglycerol lipase</fullName>
        <ecNumber evidence="14">3.1.1.116</ecNumber>
    </recommendedName>
</protein>
<keyword evidence="11" id="KW-0443">Lipid metabolism</keyword>
<dbReference type="InterPro" id="IPR002921">
    <property type="entry name" value="Fungal_lipase-type"/>
</dbReference>
<keyword evidence="18" id="KW-1185">Reference proteome</keyword>
<evidence type="ECO:0000256" key="8">
    <source>
        <dbReference type="ARBA" id="ARBA00022837"/>
    </source>
</evidence>
<keyword evidence="3" id="KW-1003">Cell membrane</keyword>
<dbReference type="Pfam" id="PF01764">
    <property type="entry name" value="Lipase_3"/>
    <property type="match status" value="1"/>
</dbReference>
<evidence type="ECO:0000313" key="18">
    <source>
        <dbReference type="Proteomes" id="UP001178507"/>
    </source>
</evidence>
<feature type="transmembrane region" description="Helical" evidence="15">
    <location>
        <begin position="479"/>
        <end position="499"/>
    </location>
</feature>
<dbReference type="PANTHER" id="PTHR45792">
    <property type="entry name" value="DIACYLGLYCEROL LIPASE HOMOLOG-RELATED"/>
    <property type="match status" value="1"/>
</dbReference>
<evidence type="ECO:0000256" key="14">
    <source>
        <dbReference type="ARBA" id="ARBA00026104"/>
    </source>
</evidence>
<dbReference type="GO" id="GO:0005886">
    <property type="term" value="C:plasma membrane"/>
    <property type="evidence" value="ECO:0007669"/>
    <property type="project" value="UniProtKB-SubCell"/>
</dbReference>
<dbReference type="GO" id="GO:0016298">
    <property type="term" value="F:lipase activity"/>
    <property type="evidence" value="ECO:0007669"/>
    <property type="project" value="TreeGrafter"/>
</dbReference>
<evidence type="ECO:0000313" key="17">
    <source>
        <dbReference type="EMBL" id="CAJ1380054.1"/>
    </source>
</evidence>
<dbReference type="GO" id="GO:0016042">
    <property type="term" value="P:lipid catabolic process"/>
    <property type="evidence" value="ECO:0007669"/>
    <property type="project" value="UniProtKB-KW"/>
</dbReference>
<evidence type="ECO:0000256" key="5">
    <source>
        <dbReference type="ARBA" id="ARBA00022692"/>
    </source>
</evidence>
<keyword evidence="12 15" id="KW-0472">Membrane</keyword>
<comment type="catalytic activity">
    <reaction evidence="13">
        <text>a 1,2-diacyl-sn-glycerol + H2O = a 2-acylglycerol + a fatty acid + H(+)</text>
        <dbReference type="Rhea" id="RHEA:33275"/>
        <dbReference type="ChEBI" id="CHEBI:15377"/>
        <dbReference type="ChEBI" id="CHEBI:15378"/>
        <dbReference type="ChEBI" id="CHEBI:17389"/>
        <dbReference type="ChEBI" id="CHEBI:17815"/>
        <dbReference type="ChEBI" id="CHEBI:28868"/>
        <dbReference type="EC" id="3.1.1.116"/>
    </reaction>
    <physiologicalReaction direction="left-to-right" evidence="13">
        <dbReference type="Rhea" id="RHEA:33276"/>
    </physiologicalReaction>
</comment>
<comment type="cofactor">
    <cofactor evidence="1">
        <name>Ca(2+)</name>
        <dbReference type="ChEBI" id="CHEBI:29108"/>
    </cofactor>
</comment>
<evidence type="ECO:0000256" key="15">
    <source>
        <dbReference type="SAM" id="Phobius"/>
    </source>
</evidence>
<keyword evidence="10 15" id="KW-1133">Transmembrane helix</keyword>
<keyword evidence="9" id="KW-0442">Lipid degradation</keyword>
<dbReference type="EMBL" id="CAUJNA010000679">
    <property type="protein sequence ID" value="CAJ1380054.1"/>
    <property type="molecule type" value="Genomic_DNA"/>
</dbReference>
<comment type="subcellular location">
    <subcellularLocation>
        <location evidence="2">Cell membrane</location>
        <topology evidence="2">Multi-pass membrane protein</topology>
    </subcellularLocation>
</comment>
<sequence length="548" mass="60220">MKAEKLAAGQSPWEHQLWDALGPVANVYKSLMAQLSPSTFPKTLVGLNVLALTDRIERVRHGKPQSRQRNTESTDSLSRGQDNLLETLRYMRMATAAYGRVALNPGSKAAITQSNFAQLLCEHLRGDLAVDQVEVPLLSMRARWLLPAHYLLVDKHRREVVVAVRGTLSVHDVLTDLGAEEVDLVLGGKARKAHKNMLQSACNVLRVIYPVLQRISDVDTITFTGHSLGGGVAAYLTMLFLEMELPSADGSIHVQCFTFGSPGICPAAVSRSLEDRIVSYCHAQDVVPRLSAGHLLELHGRAVLAASLTSDVVRRLVSQDPAALWRAVRTIPQDLQEAFSKSTIEPERQITGDSPELLKLYPAGRCFLVQTDGEVEELDPEDLAPCIYLSGGHRLVVDHLPKTYENAIQAAVKRAQDLGSTTELSRSRLDLFYLGFKLRGLLKLISLGGCGLWWLFDVVRIGCAPSYALHFRVTNDLPHWVFVLVLVLLFGGGGLVYSLSSYARYRKLKTAEAGKMHGEDIAMDRPDGGQPVRFNSSFGYSGYGATLS</sequence>
<evidence type="ECO:0000256" key="13">
    <source>
        <dbReference type="ARBA" id="ARBA00024531"/>
    </source>
</evidence>
<dbReference type="EC" id="3.1.1.116" evidence="14"/>
<accession>A0AA36MTU0</accession>
<evidence type="ECO:0000256" key="7">
    <source>
        <dbReference type="ARBA" id="ARBA00022801"/>
    </source>
</evidence>
<keyword evidence="5 15" id="KW-0812">Transmembrane</keyword>
<evidence type="ECO:0000259" key="16">
    <source>
        <dbReference type="Pfam" id="PF01764"/>
    </source>
</evidence>
<dbReference type="PANTHER" id="PTHR45792:SF8">
    <property type="entry name" value="DIACYLGLYCEROL LIPASE-ALPHA"/>
    <property type="match status" value="1"/>
</dbReference>
<evidence type="ECO:0000256" key="1">
    <source>
        <dbReference type="ARBA" id="ARBA00001913"/>
    </source>
</evidence>
<evidence type="ECO:0000256" key="11">
    <source>
        <dbReference type="ARBA" id="ARBA00023098"/>
    </source>
</evidence>
<evidence type="ECO:0000256" key="4">
    <source>
        <dbReference type="ARBA" id="ARBA00022553"/>
    </source>
</evidence>
<keyword evidence="6" id="KW-0479">Metal-binding</keyword>
<dbReference type="AlphaFoldDB" id="A0AA36MTU0"/>
<evidence type="ECO:0000256" key="10">
    <source>
        <dbReference type="ARBA" id="ARBA00022989"/>
    </source>
</evidence>
<dbReference type="InterPro" id="IPR052214">
    <property type="entry name" value="DAG_Lipase-Related"/>
</dbReference>
<evidence type="ECO:0000256" key="2">
    <source>
        <dbReference type="ARBA" id="ARBA00004651"/>
    </source>
</evidence>
<proteinExistence type="predicted"/>
<evidence type="ECO:0000256" key="6">
    <source>
        <dbReference type="ARBA" id="ARBA00022723"/>
    </source>
</evidence>
<organism evidence="17 18">
    <name type="scientific">Effrenium voratum</name>
    <dbReference type="NCBI Taxonomy" id="2562239"/>
    <lineage>
        <taxon>Eukaryota</taxon>
        <taxon>Sar</taxon>
        <taxon>Alveolata</taxon>
        <taxon>Dinophyceae</taxon>
        <taxon>Suessiales</taxon>
        <taxon>Symbiodiniaceae</taxon>
        <taxon>Effrenium</taxon>
    </lineage>
</organism>
<keyword evidence="7" id="KW-0378">Hydrolase</keyword>
<keyword evidence="8" id="KW-0106">Calcium</keyword>
<evidence type="ECO:0000256" key="12">
    <source>
        <dbReference type="ARBA" id="ARBA00023136"/>
    </source>
</evidence>
<name>A0AA36MTU0_9DINO</name>
<dbReference type="GO" id="GO:0046872">
    <property type="term" value="F:metal ion binding"/>
    <property type="evidence" value="ECO:0007669"/>
    <property type="project" value="UniProtKB-KW"/>
</dbReference>
<evidence type="ECO:0000256" key="3">
    <source>
        <dbReference type="ARBA" id="ARBA00022475"/>
    </source>
</evidence>
<dbReference type="Gene3D" id="3.40.50.1820">
    <property type="entry name" value="alpha/beta hydrolase"/>
    <property type="match status" value="1"/>
</dbReference>
<reference evidence="17" key="1">
    <citation type="submission" date="2023-08" db="EMBL/GenBank/DDBJ databases">
        <authorList>
            <person name="Chen Y."/>
            <person name="Shah S."/>
            <person name="Dougan E. K."/>
            <person name="Thang M."/>
            <person name="Chan C."/>
        </authorList>
    </citation>
    <scope>NUCLEOTIDE SEQUENCE</scope>
</reference>
<gene>
    <name evidence="17" type="ORF">EVOR1521_LOCUS8105</name>
</gene>
<dbReference type="CDD" id="cd00519">
    <property type="entry name" value="Lipase_3"/>
    <property type="match status" value="1"/>
</dbReference>
<dbReference type="SUPFAM" id="SSF53474">
    <property type="entry name" value="alpha/beta-Hydrolases"/>
    <property type="match status" value="1"/>
</dbReference>
<feature type="domain" description="Fungal lipase-type" evidence="16">
    <location>
        <begin position="161"/>
        <end position="292"/>
    </location>
</feature>
<keyword evidence="4" id="KW-0597">Phosphoprotein</keyword>
<dbReference type="InterPro" id="IPR029058">
    <property type="entry name" value="AB_hydrolase_fold"/>
</dbReference>